<dbReference type="InterPro" id="IPR001680">
    <property type="entry name" value="WD40_rpt"/>
</dbReference>
<dbReference type="WBParaSite" id="PDA_v2.g19743.t1">
    <property type="protein sequence ID" value="PDA_v2.g19743.t1"/>
    <property type="gene ID" value="PDA_v2.g19743"/>
</dbReference>
<evidence type="ECO:0000256" key="3">
    <source>
        <dbReference type="PROSITE-ProRule" id="PRU00221"/>
    </source>
</evidence>
<feature type="repeat" description="WD" evidence="3">
    <location>
        <begin position="95"/>
        <end position="136"/>
    </location>
</feature>
<dbReference type="Proteomes" id="UP000887578">
    <property type="component" value="Unplaced"/>
</dbReference>
<protein>
    <submittedName>
        <fullName evidence="5">U5 small nuclear ribonucleoprotein 40 kDa protein</fullName>
    </submittedName>
</protein>
<dbReference type="AlphaFoldDB" id="A0A914PNW6"/>
<dbReference type="GO" id="GO:0071013">
    <property type="term" value="C:catalytic step 2 spliceosome"/>
    <property type="evidence" value="ECO:0007669"/>
    <property type="project" value="TreeGrafter"/>
</dbReference>
<dbReference type="Pfam" id="PF00400">
    <property type="entry name" value="WD40"/>
    <property type="match status" value="6"/>
</dbReference>
<evidence type="ECO:0000313" key="4">
    <source>
        <dbReference type="Proteomes" id="UP000887578"/>
    </source>
</evidence>
<dbReference type="SUPFAM" id="SSF50978">
    <property type="entry name" value="WD40 repeat-like"/>
    <property type="match status" value="1"/>
</dbReference>
<keyword evidence="4" id="KW-1185">Reference proteome</keyword>
<dbReference type="InterPro" id="IPR019775">
    <property type="entry name" value="WD40_repeat_CS"/>
</dbReference>
<organism evidence="4 5">
    <name type="scientific">Panagrolaimus davidi</name>
    <dbReference type="NCBI Taxonomy" id="227884"/>
    <lineage>
        <taxon>Eukaryota</taxon>
        <taxon>Metazoa</taxon>
        <taxon>Ecdysozoa</taxon>
        <taxon>Nematoda</taxon>
        <taxon>Chromadorea</taxon>
        <taxon>Rhabditida</taxon>
        <taxon>Tylenchina</taxon>
        <taxon>Panagrolaimomorpha</taxon>
        <taxon>Panagrolaimoidea</taxon>
        <taxon>Panagrolaimidae</taxon>
        <taxon>Panagrolaimus</taxon>
    </lineage>
</organism>
<reference evidence="5" key="1">
    <citation type="submission" date="2022-11" db="UniProtKB">
        <authorList>
            <consortium name="WormBaseParasite"/>
        </authorList>
    </citation>
    <scope>IDENTIFICATION</scope>
</reference>
<feature type="repeat" description="WD" evidence="3">
    <location>
        <begin position="315"/>
        <end position="350"/>
    </location>
</feature>
<feature type="repeat" description="WD" evidence="3">
    <location>
        <begin position="52"/>
        <end position="84"/>
    </location>
</feature>
<dbReference type="PROSITE" id="PS50082">
    <property type="entry name" value="WD_REPEATS_2"/>
    <property type="match status" value="5"/>
</dbReference>
<keyword evidence="2" id="KW-0677">Repeat</keyword>
<feature type="repeat" description="WD" evidence="3">
    <location>
        <begin position="284"/>
        <end position="314"/>
    </location>
</feature>
<dbReference type="PANTHER" id="PTHR44006:SF1">
    <property type="entry name" value="U5 SMALL NUCLEAR RIBONUCLEOPROTEIN 40 KDA PROTEIN"/>
    <property type="match status" value="1"/>
</dbReference>
<dbReference type="PANTHER" id="PTHR44006">
    <property type="entry name" value="U5 SMALL NUCLEAR RIBONUCLEOPROTEIN 40 KDA PROTEIN"/>
    <property type="match status" value="1"/>
</dbReference>
<evidence type="ECO:0000256" key="1">
    <source>
        <dbReference type="ARBA" id="ARBA00022574"/>
    </source>
</evidence>
<dbReference type="InterPro" id="IPR015943">
    <property type="entry name" value="WD40/YVTN_repeat-like_dom_sf"/>
</dbReference>
<sequence>MTEIFKRPADAGALVPTAAKRGRYENVVAVRGEDQHQQMKRHSNLQSPIMLLTGHEGEIYAAKFNHDGRILASAGFDMKIMFWNTYGDCENFSHIRAHKGAILDIQFSNDETSIYSASTDKSLKAWDLETGKCVRNFKSHTEIVNSCHPARRGPSLVVSGGDDGMVFIHDLRKKEPAMSIKNEENFQILAVSFNDTADTVFGGGIENKIHAWDLRKQEIIYDLVGHTDTITSLCLSPKGEFLLSNSMDNTCRTFDVRPFATEDRLRGVFGGHQHNFEKNLLKCAWSADARWITAGSSDRYSYVWDVKSKNILYKLPGHQGSVNATDFHPSEPILLSASSDKQIYLGELEP</sequence>
<dbReference type="CDD" id="cd00200">
    <property type="entry name" value="WD40"/>
    <property type="match status" value="1"/>
</dbReference>
<dbReference type="SMART" id="SM00320">
    <property type="entry name" value="WD40"/>
    <property type="match status" value="7"/>
</dbReference>
<dbReference type="GO" id="GO:0003723">
    <property type="term" value="F:RNA binding"/>
    <property type="evidence" value="ECO:0007669"/>
    <property type="project" value="TreeGrafter"/>
</dbReference>
<evidence type="ECO:0000256" key="2">
    <source>
        <dbReference type="ARBA" id="ARBA00022737"/>
    </source>
</evidence>
<name>A0A914PNW6_9BILA</name>
<proteinExistence type="predicted"/>
<dbReference type="PROSITE" id="PS50294">
    <property type="entry name" value="WD_REPEATS_REGION"/>
    <property type="match status" value="4"/>
</dbReference>
<dbReference type="InterPro" id="IPR036322">
    <property type="entry name" value="WD40_repeat_dom_sf"/>
</dbReference>
<dbReference type="InterPro" id="IPR052234">
    <property type="entry name" value="U5_snRNP_Component"/>
</dbReference>
<feature type="repeat" description="WD" evidence="3">
    <location>
        <begin position="223"/>
        <end position="257"/>
    </location>
</feature>
<accession>A0A914PNW6</accession>
<evidence type="ECO:0000313" key="5">
    <source>
        <dbReference type="WBParaSite" id="PDA_v2.g19743.t1"/>
    </source>
</evidence>
<keyword evidence="1 3" id="KW-0853">WD repeat</keyword>
<dbReference type="Gene3D" id="2.130.10.10">
    <property type="entry name" value="YVTN repeat-like/Quinoprotein amine dehydrogenase"/>
    <property type="match status" value="1"/>
</dbReference>
<dbReference type="PROSITE" id="PS00678">
    <property type="entry name" value="WD_REPEATS_1"/>
    <property type="match status" value="1"/>
</dbReference>